<gene>
    <name evidence="2" type="ORF">SAMN03080598_03782</name>
</gene>
<sequence length="135" mass="15159">MEVSVLRTAMPRRRLVFPADNHHYRCLSLEKSKRQVPSRQCSPADRYRPIHLVQEAQGYNAGIVGKWHLGLGSGDTGWNRSDSPRPNQIGFDYSYILATFLYYALKQPHVPRTPNPGFVGKSGLGPRGDVIPEAD</sequence>
<proteinExistence type="predicted"/>
<dbReference type="Gene3D" id="3.40.720.10">
    <property type="entry name" value="Alkaline Phosphatase, subunit A"/>
    <property type="match status" value="1"/>
</dbReference>
<dbReference type="Proteomes" id="UP000236736">
    <property type="component" value="Unassembled WGS sequence"/>
</dbReference>
<dbReference type="STRING" id="1120964.GCA_001313265_03297"/>
<evidence type="ECO:0008006" key="4">
    <source>
        <dbReference type="Google" id="ProtNLM"/>
    </source>
</evidence>
<keyword evidence="3" id="KW-1185">Reference proteome</keyword>
<accession>A0A1H5ZXM6</accession>
<dbReference type="EMBL" id="FNVR01000033">
    <property type="protein sequence ID" value="SEG40892.1"/>
    <property type="molecule type" value="Genomic_DNA"/>
</dbReference>
<dbReference type="InterPro" id="IPR017850">
    <property type="entry name" value="Alkaline_phosphatase_core_sf"/>
</dbReference>
<evidence type="ECO:0000256" key="1">
    <source>
        <dbReference type="SAM" id="MobiDB-lite"/>
    </source>
</evidence>
<evidence type="ECO:0000313" key="3">
    <source>
        <dbReference type="Proteomes" id="UP000236736"/>
    </source>
</evidence>
<name>A0A1H5ZXM6_9BACT</name>
<evidence type="ECO:0000313" key="2">
    <source>
        <dbReference type="EMBL" id="SEG40892.1"/>
    </source>
</evidence>
<dbReference type="SUPFAM" id="SSF53649">
    <property type="entry name" value="Alkaline phosphatase-like"/>
    <property type="match status" value="1"/>
</dbReference>
<organism evidence="2 3">
    <name type="scientific">Algoriphagus boritolerans DSM 17298 = JCM 18970</name>
    <dbReference type="NCBI Taxonomy" id="1120964"/>
    <lineage>
        <taxon>Bacteria</taxon>
        <taxon>Pseudomonadati</taxon>
        <taxon>Bacteroidota</taxon>
        <taxon>Cytophagia</taxon>
        <taxon>Cytophagales</taxon>
        <taxon>Cyclobacteriaceae</taxon>
        <taxon>Algoriphagus</taxon>
    </lineage>
</organism>
<reference evidence="3" key="1">
    <citation type="submission" date="2016-10" db="EMBL/GenBank/DDBJ databases">
        <authorList>
            <person name="Varghese N."/>
            <person name="Submissions S."/>
        </authorList>
    </citation>
    <scope>NUCLEOTIDE SEQUENCE [LARGE SCALE GENOMIC DNA]</scope>
    <source>
        <strain evidence="3">DSM 17298</strain>
    </source>
</reference>
<dbReference type="AlphaFoldDB" id="A0A1H5ZXM6"/>
<protein>
    <recommendedName>
        <fullName evidence="4">Sulfatase</fullName>
    </recommendedName>
</protein>
<feature type="region of interest" description="Disordered" evidence="1">
    <location>
        <begin position="114"/>
        <end position="135"/>
    </location>
</feature>